<dbReference type="GO" id="GO:0005886">
    <property type="term" value="C:plasma membrane"/>
    <property type="evidence" value="ECO:0007669"/>
    <property type="project" value="TreeGrafter"/>
</dbReference>
<dbReference type="Gene3D" id="6.10.250.2080">
    <property type="match status" value="1"/>
</dbReference>
<feature type="non-terminal residue" evidence="2">
    <location>
        <position position="255"/>
    </location>
</feature>
<dbReference type="EMBL" id="BARW01027878">
    <property type="protein sequence ID" value="GAJ06792.1"/>
    <property type="molecule type" value="Genomic_DNA"/>
</dbReference>
<feature type="non-terminal residue" evidence="2">
    <location>
        <position position="1"/>
    </location>
</feature>
<reference evidence="2" key="1">
    <citation type="journal article" date="2014" name="Front. Microbiol.">
        <title>High frequency of phylogenetically diverse reductive dehalogenase-homologous genes in deep subseafloor sedimentary metagenomes.</title>
        <authorList>
            <person name="Kawai M."/>
            <person name="Futagami T."/>
            <person name="Toyoda A."/>
            <person name="Takaki Y."/>
            <person name="Nishi S."/>
            <person name="Hori S."/>
            <person name="Arai W."/>
            <person name="Tsubouchi T."/>
            <person name="Morono Y."/>
            <person name="Uchiyama I."/>
            <person name="Ito T."/>
            <person name="Fujiyama A."/>
            <person name="Inagaki F."/>
            <person name="Takami H."/>
        </authorList>
    </citation>
    <scope>NUCLEOTIDE SEQUENCE</scope>
    <source>
        <strain evidence="2">Expedition CK06-06</strain>
    </source>
</reference>
<dbReference type="Gene3D" id="3.40.1690.10">
    <property type="entry name" value="secretion proteins EscU"/>
    <property type="match status" value="1"/>
</dbReference>
<evidence type="ECO:0000256" key="1">
    <source>
        <dbReference type="SAM" id="Phobius"/>
    </source>
</evidence>
<accession>X1UT39</accession>
<organism evidence="2">
    <name type="scientific">marine sediment metagenome</name>
    <dbReference type="NCBI Taxonomy" id="412755"/>
    <lineage>
        <taxon>unclassified sequences</taxon>
        <taxon>metagenomes</taxon>
        <taxon>ecological metagenomes</taxon>
    </lineage>
</organism>
<dbReference type="PANTHER" id="PTHR30531:SF12">
    <property type="entry name" value="FLAGELLAR BIOSYNTHETIC PROTEIN FLHB"/>
    <property type="match status" value="1"/>
</dbReference>
<feature type="transmembrane region" description="Helical" evidence="1">
    <location>
        <begin position="6"/>
        <end position="39"/>
    </location>
</feature>
<sequence>WISGRGILILGPVLITVLIAGLLVNYLQVGVIFSTKALGPKWERVNPMTGLKRIFSTRGLVELVKGILKMIIVGTIIYVYLADRVKDYPFLTYMTPLQIIGALGSDLLKIGGYVGIAYLMMAAADYTYQRWEYKRKLRMSRQEVKDEYRQTEGSPEVRARVRQMQREMSRNRMMAEAARATVVITNPVHVAVALKYDEDNTTSTPEVVAKGQRKIAERIKEVARAHDVPIKESPVLAQALFQSCEVGDEIPYAYY</sequence>
<protein>
    <recommendedName>
        <fullName evidence="3">Flagellar biosynthetic protein FlhB</fullName>
    </recommendedName>
</protein>
<dbReference type="PRINTS" id="PR00950">
    <property type="entry name" value="TYPE3IMSPROT"/>
</dbReference>
<evidence type="ECO:0000313" key="2">
    <source>
        <dbReference type="EMBL" id="GAJ06792.1"/>
    </source>
</evidence>
<comment type="caution">
    <text evidence="2">The sequence shown here is derived from an EMBL/GenBank/DDBJ whole genome shotgun (WGS) entry which is preliminary data.</text>
</comment>
<gene>
    <name evidence="2" type="ORF">S12H4_45138</name>
</gene>
<name>X1UT39_9ZZZZ</name>
<feature type="transmembrane region" description="Helical" evidence="1">
    <location>
        <begin position="60"/>
        <end position="81"/>
    </location>
</feature>
<dbReference type="GO" id="GO:0009306">
    <property type="term" value="P:protein secretion"/>
    <property type="evidence" value="ECO:0007669"/>
    <property type="project" value="InterPro"/>
</dbReference>
<evidence type="ECO:0008006" key="3">
    <source>
        <dbReference type="Google" id="ProtNLM"/>
    </source>
</evidence>
<dbReference type="AlphaFoldDB" id="X1UT39"/>
<dbReference type="InterPro" id="IPR029025">
    <property type="entry name" value="T3SS_substrate_exporter_C"/>
</dbReference>
<dbReference type="InterPro" id="IPR006135">
    <property type="entry name" value="T3SS_substrate_exporter"/>
</dbReference>
<proteinExistence type="predicted"/>
<keyword evidence="1" id="KW-0812">Transmembrane</keyword>
<dbReference type="SUPFAM" id="SSF160544">
    <property type="entry name" value="EscU C-terminal domain-like"/>
    <property type="match status" value="1"/>
</dbReference>
<dbReference type="Pfam" id="PF01312">
    <property type="entry name" value="Bac_export_2"/>
    <property type="match status" value="1"/>
</dbReference>
<dbReference type="PANTHER" id="PTHR30531">
    <property type="entry name" value="FLAGELLAR BIOSYNTHETIC PROTEIN FLHB"/>
    <property type="match status" value="1"/>
</dbReference>
<keyword evidence="1" id="KW-1133">Transmembrane helix</keyword>
<keyword evidence="1" id="KW-0472">Membrane</keyword>